<evidence type="ECO:0000256" key="4">
    <source>
        <dbReference type="ARBA" id="ARBA00022475"/>
    </source>
</evidence>
<dbReference type="PANTHER" id="PTHR43297:SF2">
    <property type="entry name" value="DIPEPTIDE TRANSPORT ATP-BINDING PROTEIN DPPD"/>
    <property type="match status" value="1"/>
</dbReference>
<sequence>MTTSSTTTGSTTTGTEALLQVRDLTVTFPTPRGPLDAVRSLDLDLEPGGALGIVGESGSGKSMTSLAIMGLQPRAARRTGSVRLCGRELVGMSEGDLRRVRGDRIAMVFQDPLSSLNPYYTVGLQIEEAYRAHRPGVTRRAARKVAVAALERVHIRDAAVRVDHYPHQFSGGMRQRVMIAMALSTEPELLIADEPTTALDVTVQAQILDLLQEIRRETGTGLVLITHDLAVVSEITDHIVVMKDGVCVERGAVEQIFTEPQHPYTRALLDAVPRIDDEIGALRAVAPGSAAARENAARENGDLA</sequence>
<evidence type="ECO:0000256" key="3">
    <source>
        <dbReference type="ARBA" id="ARBA00022448"/>
    </source>
</evidence>
<dbReference type="PROSITE" id="PS00211">
    <property type="entry name" value="ABC_TRANSPORTER_1"/>
    <property type="match status" value="1"/>
</dbReference>
<dbReference type="InterPro" id="IPR050388">
    <property type="entry name" value="ABC_Ni/Peptide_Import"/>
</dbReference>
<dbReference type="CDD" id="cd03257">
    <property type="entry name" value="ABC_NikE_OppD_transporters"/>
    <property type="match status" value="1"/>
</dbReference>
<evidence type="ECO:0000256" key="1">
    <source>
        <dbReference type="ARBA" id="ARBA00004202"/>
    </source>
</evidence>
<evidence type="ECO:0000256" key="5">
    <source>
        <dbReference type="ARBA" id="ARBA00022741"/>
    </source>
</evidence>
<dbReference type="InterPro" id="IPR017871">
    <property type="entry name" value="ABC_transporter-like_CS"/>
</dbReference>
<dbReference type="Pfam" id="PF08352">
    <property type="entry name" value="oligo_HPY"/>
    <property type="match status" value="1"/>
</dbReference>
<dbReference type="PROSITE" id="PS50893">
    <property type="entry name" value="ABC_TRANSPORTER_2"/>
    <property type="match status" value="1"/>
</dbReference>
<comment type="similarity">
    <text evidence="2">Belongs to the ABC transporter superfamily.</text>
</comment>
<keyword evidence="6 9" id="KW-0067">ATP-binding</keyword>
<dbReference type="InterPro" id="IPR027417">
    <property type="entry name" value="P-loop_NTPase"/>
</dbReference>
<dbReference type="RefSeq" id="WP_377196837.1">
    <property type="nucleotide sequence ID" value="NZ_JBHUHF010000001.1"/>
</dbReference>
<keyword evidence="3" id="KW-0813">Transport</keyword>
<evidence type="ECO:0000259" key="8">
    <source>
        <dbReference type="PROSITE" id="PS50893"/>
    </source>
</evidence>
<comment type="subcellular location">
    <subcellularLocation>
        <location evidence="1">Cell membrane</location>
        <topology evidence="1">Peripheral membrane protein</topology>
    </subcellularLocation>
</comment>
<feature type="domain" description="ABC transporter" evidence="8">
    <location>
        <begin position="19"/>
        <end position="269"/>
    </location>
</feature>
<comment type="caution">
    <text evidence="9">The sequence shown here is derived from an EMBL/GenBank/DDBJ whole genome shotgun (WGS) entry which is preliminary data.</text>
</comment>
<organism evidence="9 10">
    <name type="scientific">Promicromonospora aerolata</name>
    <dbReference type="NCBI Taxonomy" id="195749"/>
    <lineage>
        <taxon>Bacteria</taxon>
        <taxon>Bacillati</taxon>
        <taxon>Actinomycetota</taxon>
        <taxon>Actinomycetes</taxon>
        <taxon>Micrococcales</taxon>
        <taxon>Promicromonosporaceae</taxon>
        <taxon>Promicromonospora</taxon>
    </lineage>
</organism>
<dbReference type="PANTHER" id="PTHR43297">
    <property type="entry name" value="OLIGOPEPTIDE TRANSPORT ATP-BINDING PROTEIN APPD"/>
    <property type="match status" value="1"/>
</dbReference>
<keyword evidence="4" id="KW-1003">Cell membrane</keyword>
<dbReference type="GO" id="GO:0005524">
    <property type="term" value="F:ATP binding"/>
    <property type="evidence" value="ECO:0007669"/>
    <property type="project" value="UniProtKB-KW"/>
</dbReference>
<evidence type="ECO:0000313" key="9">
    <source>
        <dbReference type="EMBL" id="MFD2024916.1"/>
    </source>
</evidence>
<keyword evidence="7" id="KW-0472">Membrane</keyword>
<evidence type="ECO:0000256" key="2">
    <source>
        <dbReference type="ARBA" id="ARBA00005417"/>
    </source>
</evidence>
<dbReference type="Gene3D" id="3.40.50.300">
    <property type="entry name" value="P-loop containing nucleotide triphosphate hydrolases"/>
    <property type="match status" value="1"/>
</dbReference>
<dbReference type="InterPro" id="IPR013563">
    <property type="entry name" value="Oligopep_ABC_C"/>
</dbReference>
<dbReference type="InterPro" id="IPR003593">
    <property type="entry name" value="AAA+_ATPase"/>
</dbReference>
<dbReference type="SMART" id="SM00382">
    <property type="entry name" value="AAA"/>
    <property type="match status" value="1"/>
</dbReference>
<reference evidence="10" key="1">
    <citation type="journal article" date="2019" name="Int. J. Syst. Evol. Microbiol.">
        <title>The Global Catalogue of Microorganisms (GCM) 10K type strain sequencing project: providing services to taxonomists for standard genome sequencing and annotation.</title>
        <authorList>
            <consortium name="The Broad Institute Genomics Platform"/>
            <consortium name="The Broad Institute Genome Sequencing Center for Infectious Disease"/>
            <person name="Wu L."/>
            <person name="Ma J."/>
        </authorList>
    </citation>
    <scope>NUCLEOTIDE SEQUENCE [LARGE SCALE GENOMIC DNA]</scope>
    <source>
        <strain evidence="10">CCM 7043</strain>
    </source>
</reference>
<accession>A0ABW4V2B0</accession>
<evidence type="ECO:0000256" key="7">
    <source>
        <dbReference type="ARBA" id="ARBA00023136"/>
    </source>
</evidence>
<keyword evidence="10" id="KW-1185">Reference proteome</keyword>
<name>A0ABW4V2B0_9MICO</name>
<dbReference type="EMBL" id="JBHUHF010000001">
    <property type="protein sequence ID" value="MFD2024916.1"/>
    <property type="molecule type" value="Genomic_DNA"/>
</dbReference>
<dbReference type="SUPFAM" id="SSF52540">
    <property type="entry name" value="P-loop containing nucleoside triphosphate hydrolases"/>
    <property type="match status" value="1"/>
</dbReference>
<evidence type="ECO:0000313" key="10">
    <source>
        <dbReference type="Proteomes" id="UP001597338"/>
    </source>
</evidence>
<dbReference type="Proteomes" id="UP001597338">
    <property type="component" value="Unassembled WGS sequence"/>
</dbReference>
<dbReference type="InterPro" id="IPR003439">
    <property type="entry name" value="ABC_transporter-like_ATP-bd"/>
</dbReference>
<proteinExistence type="inferred from homology"/>
<gene>
    <name evidence="9" type="ORF">ACFSL2_05275</name>
</gene>
<dbReference type="Pfam" id="PF00005">
    <property type="entry name" value="ABC_tran"/>
    <property type="match status" value="1"/>
</dbReference>
<evidence type="ECO:0000256" key="6">
    <source>
        <dbReference type="ARBA" id="ARBA00022840"/>
    </source>
</evidence>
<keyword evidence="5" id="KW-0547">Nucleotide-binding</keyword>
<protein>
    <submittedName>
        <fullName evidence="9">ABC transporter ATP-binding protein</fullName>
    </submittedName>
</protein>